<evidence type="ECO:0000313" key="3">
    <source>
        <dbReference type="EMBL" id="KAJ3479463.1"/>
    </source>
</evidence>
<proteinExistence type="predicted"/>
<dbReference type="InterPro" id="IPR015889">
    <property type="entry name" value="Intradiol_dOase_core"/>
</dbReference>
<feature type="signal peptide" evidence="2">
    <location>
        <begin position="1"/>
        <end position="18"/>
    </location>
</feature>
<organism evidence="3 4">
    <name type="scientific">Meripilus lineatus</name>
    <dbReference type="NCBI Taxonomy" id="2056292"/>
    <lineage>
        <taxon>Eukaryota</taxon>
        <taxon>Fungi</taxon>
        <taxon>Dikarya</taxon>
        <taxon>Basidiomycota</taxon>
        <taxon>Agaricomycotina</taxon>
        <taxon>Agaricomycetes</taxon>
        <taxon>Polyporales</taxon>
        <taxon>Meripilaceae</taxon>
        <taxon>Meripilus</taxon>
    </lineage>
</organism>
<feature type="region of interest" description="Disordered" evidence="1">
    <location>
        <begin position="171"/>
        <end position="304"/>
    </location>
</feature>
<feature type="compositionally biased region" description="Gly residues" evidence="1">
    <location>
        <begin position="290"/>
        <end position="299"/>
    </location>
</feature>
<dbReference type="EMBL" id="JANAWD010000437">
    <property type="protein sequence ID" value="KAJ3479463.1"/>
    <property type="molecule type" value="Genomic_DNA"/>
</dbReference>
<accession>A0AAD5UW67</accession>
<dbReference type="SUPFAM" id="SSF49482">
    <property type="entry name" value="Aromatic compound dioxygenase"/>
    <property type="match status" value="2"/>
</dbReference>
<dbReference type="PANTHER" id="PTHR34315">
    <property type="match status" value="1"/>
</dbReference>
<dbReference type="PANTHER" id="PTHR34315:SF1">
    <property type="entry name" value="INTRADIOL RING-CLEAVAGE DIOXYGENASES DOMAIN-CONTAINING PROTEIN-RELATED"/>
    <property type="match status" value="1"/>
</dbReference>
<evidence type="ECO:0000256" key="1">
    <source>
        <dbReference type="SAM" id="MobiDB-lite"/>
    </source>
</evidence>
<comment type="caution">
    <text evidence="3">The sequence shown here is derived from an EMBL/GenBank/DDBJ whole genome shotgun (WGS) entry which is preliminary data.</text>
</comment>
<gene>
    <name evidence="3" type="ORF">NLI96_g9038</name>
</gene>
<feature type="compositionally biased region" description="Polar residues" evidence="1">
    <location>
        <begin position="248"/>
        <end position="280"/>
    </location>
</feature>
<protein>
    <recommendedName>
        <fullName evidence="5">Intradiol ring-cleavage dioxygenases domain-containing protein</fullName>
    </recommendedName>
</protein>
<evidence type="ECO:0000256" key="2">
    <source>
        <dbReference type="SAM" id="SignalP"/>
    </source>
</evidence>
<evidence type="ECO:0008006" key="5">
    <source>
        <dbReference type="Google" id="ProtNLM"/>
    </source>
</evidence>
<reference evidence="3" key="1">
    <citation type="submission" date="2022-07" db="EMBL/GenBank/DDBJ databases">
        <title>Genome Sequence of Physisporinus lineatus.</title>
        <authorList>
            <person name="Buettner E."/>
        </authorList>
    </citation>
    <scope>NUCLEOTIDE SEQUENCE</scope>
    <source>
        <strain evidence="3">VT162</strain>
    </source>
</reference>
<feature type="compositionally biased region" description="Low complexity" evidence="1">
    <location>
        <begin position="235"/>
        <end position="246"/>
    </location>
</feature>
<dbReference type="Gene3D" id="2.60.130.10">
    <property type="entry name" value="Aromatic compound dioxygenase"/>
    <property type="match status" value="2"/>
</dbReference>
<sequence>MKFLVAIQLAAILALVAAHPGGHKRLSTPELLKRQVAARERNLLARNCAPAIAEYQASRKAKRNALKKRQEVSSDSLVVSSTSSAATPHVTSIQNFTCVTAPEVTEGPYYINNELVRQDLTEDQPGLKLILDIGVLDVTTCEPLSDVFVEIWSANATGVYGGYAATLSGGGPGGAPPNGTDVPPESTALVRRGGGNSAHPNQSSFVHPSGTGRPPNGAGVPPNQLPARPPGGGPSRPSNGGHSRPPNGTASVTSSTDITSLFPSSSLAPNSTDAVPSLTDSAGMPVGTPPDGGAGGPGGASASLERNETFCRGGYATNSNGIVELTTIYPGFYEGRTPHIHTMVHLNWEKSENGTLISHAGSLLHIGQFFFDESWNDQVFTLSPYTLDTNNRTLNVDDSILAEENANGNNAYIEIELLGDDISEGLLGFVTMGVNSSAAYSIMNTNYLNSTTETTS</sequence>
<dbReference type="GO" id="GO:0005506">
    <property type="term" value="F:iron ion binding"/>
    <property type="evidence" value="ECO:0007669"/>
    <property type="project" value="InterPro"/>
</dbReference>
<evidence type="ECO:0000313" key="4">
    <source>
        <dbReference type="Proteomes" id="UP001212997"/>
    </source>
</evidence>
<keyword evidence="4" id="KW-1185">Reference proteome</keyword>
<dbReference type="Proteomes" id="UP001212997">
    <property type="component" value="Unassembled WGS sequence"/>
</dbReference>
<feature type="chain" id="PRO_5042141429" description="Intradiol ring-cleavage dioxygenases domain-containing protein" evidence="2">
    <location>
        <begin position="19"/>
        <end position="456"/>
    </location>
</feature>
<keyword evidence="2" id="KW-0732">Signal</keyword>
<feature type="compositionally biased region" description="Pro residues" evidence="1">
    <location>
        <begin position="223"/>
        <end position="232"/>
    </location>
</feature>
<dbReference type="AlphaFoldDB" id="A0AAD5UW67"/>
<dbReference type="GO" id="GO:0016702">
    <property type="term" value="F:oxidoreductase activity, acting on single donors with incorporation of molecular oxygen, incorporation of two atoms of oxygen"/>
    <property type="evidence" value="ECO:0007669"/>
    <property type="project" value="InterPro"/>
</dbReference>
<name>A0AAD5UW67_9APHY</name>